<reference evidence="1 2" key="1">
    <citation type="submission" date="2020-08" db="EMBL/GenBank/DDBJ databases">
        <title>A Genomic Blueprint of the Chicken Gut Microbiome.</title>
        <authorList>
            <person name="Gilroy R."/>
            <person name="Ravi A."/>
            <person name="Getino M."/>
            <person name="Pursley I."/>
            <person name="Horton D.L."/>
            <person name="Alikhan N.-F."/>
            <person name="Baker D."/>
            <person name="Gharbi K."/>
            <person name="Hall N."/>
            <person name="Watson M."/>
            <person name="Adriaenssens E.M."/>
            <person name="Foster-Nyarko E."/>
            <person name="Jarju S."/>
            <person name="Secka A."/>
            <person name="Antonio M."/>
            <person name="Oren A."/>
            <person name="Chaudhuri R."/>
            <person name="La Ragione R.M."/>
            <person name="Hildebrand F."/>
            <person name="Pallen M.J."/>
        </authorList>
    </citation>
    <scope>NUCLEOTIDE SEQUENCE [LARGE SCALE GENOMIC DNA]</scope>
    <source>
        <strain evidence="1 2">Sa2YVA2</strain>
    </source>
</reference>
<dbReference type="InterPro" id="IPR020908">
    <property type="entry name" value="UPF0738"/>
</dbReference>
<evidence type="ECO:0000313" key="2">
    <source>
        <dbReference type="Proteomes" id="UP000626786"/>
    </source>
</evidence>
<proteinExistence type="predicted"/>
<accession>A0ABR8UAN8</accession>
<dbReference type="RefSeq" id="WP_191694924.1">
    <property type="nucleotide sequence ID" value="NZ_JACSQN010000009.1"/>
</dbReference>
<evidence type="ECO:0000313" key="1">
    <source>
        <dbReference type="EMBL" id="MBD7985097.1"/>
    </source>
</evidence>
<dbReference type="Pfam" id="PF19785">
    <property type="entry name" value="UPF0738"/>
    <property type="match status" value="1"/>
</dbReference>
<organism evidence="1 2">
    <name type="scientific">Sporosarcina quadrami</name>
    <dbReference type="NCBI Taxonomy" id="2762234"/>
    <lineage>
        <taxon>Bacteria</taxon>
        <taxon>Bacillati</taxon>
        <taxon>Bacillota</taxon>
        <taxon>Bacilli</taxon>
        <taxon>Bacillales</taxon>
        <taxon>Caryophanaceae</taxon>
        <taxon>Sporosarcina</taxon>
    </lineage>
</organism>
<dbReference type="Proteomes" id="UP000626786">
    <property type="component" value="Unassembled WGS sequence"/>
</dbReference>
<comment type="caution">
    <text evidence="1">The sequence shown here is derived from an EMBL/GenBank/DDBJ whole genome shotgun (WGS) entry which is preliminary data.</text>
</comment>
<sequence>MRIQNRVINTGVDNDIIQFLLDGTAELPTGTPAGKMITDSDEMAFVYLLDDIDGYVHIHFPKDVWKYMLQALSKESEPILQWNDVTIPLPSFKEELTMLIYNIEGNNNYGEAFTTAVEQQFEAVLQSIEI</sequence>
<gene>
    <name evidence="1" type="ORF">H9649_10905</name>
</gene>
<name>A0ABR8UAN8_9BACL</name>
<keyword evidence="2" id="KW-1185">Reference proteome</keyword>
<dbReference type="EMBL" id="JACSQN010000009">
    <property type="protein sequence ID" value="MBD7985097.1"/>
    <property type="molecule type" value="Genomic_DNA"/>
</dbReference>
<protein>
    <submittedName>
        <fullName evidence="1">Uncharacterized protein</fullName>
    </submittedName>
</protein>